<dbReference type="AlphaFoldDB" id="A0A5C5XQF3"/>
<dbReference type="InterPro" id="IPR002591">
    <property type="entry name" value="Phosphodiest/P_Trfase"/>
</dbReference>
<accession>A0A5C5XQF3</accession>
<dbReference type="EMBL" id="SJPK01000009">
    <property type="protein sequence ID" value="TWT64829.1"/>
    <property type="molecule type" value="Genomic_DNA"/>
</dbReference>
<name>A0A5C5XQF3_9BACT</name>
<evidence type="ECO:0000313" key="2">
    <source>
        <dbReference type="EMBL" id="TWT64829.1"/>
    </source>
</evidence>
<dbReference type="InterPro" id="IPR017850">
    <property type="entry name" value="Alkaline_phosphatase_core_sf"/>
</dbReference>
<keyword evidence="1" id="KW-0732">Signal</keyword>
<keyword evidence="3" id="KW-1185">Reference proteome</keyword>
<proteinExistence type="predicted"/>
<gene>
    <name evidence="2" type="ORF">CA85_36140</name>
</gene>
<dbReference type="Pfam" id="PF01663">
    <property type="entry name" value="Phosphodiest"/>
    <property type="match status" value="1"/>
</dbReference>
<evidence type="ECO:0000256" key="1">
    <source>
        <dbReference type="SAM" id="SignalP"/>
    </source>
</evidence>
<comment type="caution">
    <text evidence="2">The sequence shown here is derived from an EMBL/GenBank/DDBJ whole genome shotgun (WGS) entry which is preliminary data.</text>
</comment>
<dbReference type="SUPFAM" id="SSF53649">
    <property type="entry name" value="Alkaline phosphatase-like"/>
    <property type="match status" value="1"/>
</dbReference>
<organism evidence="2 3">
    <name type="scientific">Allorhodopirellula solitaria</name>
    <dbReference type="NCBI Taxonomy" id="2527987"/>
    <lineage>
        <taxon>Bacteria</taxon>
        <taxon>Pseudomonadati</taxon>
        <taxon>Planctomycetota</taxon>
        <taxon>Planctomycetia</taxon>
        <taxon>Pirellulales</taxon>
        <taxon>Pirellulaceae</taxon>
        <taxon>Allorhodopirellula</taxon>
    </lineage>
</organism>
<dbReference type="OrthoDB" id="9791578at2"/>
<sequence length="391" mass="43980" precursor="true">MPYARCRMLLLICCWFTAQSLAIDNSSLAQPPSSPSDASLKPRRNVVLVTLDGLRWQEVFRGADKRLISPDAGAKNIRETQERFLNADPMEAREKLMPFLWSTVADQGVIYGDAEQESFVHVTNNQHFSYPGYSELLCGFADPEVDSNAKKYNENVTVLEWLDEQPALNGRVAAFCSWDVFPFIINDQRSGVLVNAGWAPVSDLLDASGDANQQWVSELQRLDEIAAEIPHLWSAVRYDYITLEAARIYLQAKRPRVLYLSLGETDDWAHEGRYDLYLESAQRNDDYIRRIWETIQSMEEYRDNTTLIITSDHGRGDNRTAWKSHSASIPGCELIWAAAMGPGIGPGDRDAGQLTQSQIAATVAAAMGYDFTEDRPRVAEPLPCIKIEPQN</sequence>
<evidence type="ECO:0000313" key="3">
    <source>
        <dbReference type="Proteomes" id="UP000318053"/>
    </source>
</evidence>
<protein>
    <submittedName>
        <fullName evidence="2">Type I phosphodiesterase / nucleotide pyrophosphatase</fullName>
    </submittedName>
</protein>
<reference evidence="2 3" key="1">
    <citation type="submission" date="2019-02" db="EMBL/GenBank/DDBJ databases">
        <title>Deep-cultivation of Planctomycetes and their phenomic and genomic characterization uncovers novel biology.</title>
        <authorList>
            <person name="Wiegand S."/>
            <person name="Jogler M."/>
            <person name="Boedeker C."/>
            <person name="Pinto D."/>
            <person name="Vollmers J."/>
            <person name="Rivas-Marin E."/>
            <person name="Kohn T."/>
            <person name="Peeters S.H."/>
            <person name="Heuer A."/>
            <person name="Rast P."/>
            <person name="Oberbeckmann S."/>
            <person name="Bunk B."/>
            <person name="Jeske O."/>
            <person name="Meyerdierks A."/>
            <person name="Storesund J.E."/>
            <person name="Kallscheuer N."/>
            <person name="Luecker S."/>
            <person name="Lage O.M."/>
            <person name="Pohl T."/>
            <person name="Merkel B.J."/>
            <person name="Hornburger P."/>
            <person name="Mueller R.-W."/>
            <person name="Bruemmer F."/>
            <person name="Labrenz M."/>
            <person name="Spormann A.M."/>
            <person name="Op Den Camp H."/>
            <person name="Overmann J."/>
            <person name="Amann R."/>
            <person name="Jetten M.S.M."/>
            <person name="Mascher T."/>
            <person name="Medema M.H."/>
            <person name="Devos D.P."/>
            <person name="Kaster A.-K."/>
            <person name="Ovreas L."/>
            <person name="Rohde M."/>
            <person name="Galperin M.Y."/>
            <person name="Jogler C."/>
        </authorList>
    </citation>
    <scope>NUCLEOTIDE SEQUENCE [LARGE SCALE GENOMIC DNA]</scope>
    <source>
        <strain evidence="2 3">CA85</strain>
    </source>
</reference>
<feature type="signal peptide" evidence="1">
    <location>
        <begin position="1"/>
        <end position="22"/>
    </location>
</feature>
<dbReference type="Gene3D" id="3.40.720.10">
    <property type="entry name" value="Alkaline Phosphatase, subunit A"/>
    <property type="match status" value="1"/>
</dbReference>
<feature type="chain" id="PRO_5022880741" evidence="1">
    <location>
        <begin position="23"/>
        <end position="391"/>
    </location>
</feature>
<dbReference type="Proteomes" id="UP000318053">
    <property type="component" value="Unassembled WGS sequence"/>
</dbReference>